<comment type="similarity">
    <text evidence="1">Belongs to the flavoredoxin family.</text>
</comment>
<feature type="domain" description="Flavin reductase like" evidence="2">
    <location>
        <begin position="24"/>
        <end position="165"/>
    </location>
</feature>
<evidence type="ECO:0000256" key="1">
    <source>
        <dbReference type="ARBA" id="ARBA00038054"/>
    </source>
</evidence>
<dbReference type="RefSeq" id="WP_225903737.1">
    <property type="nucleotide sequence ID" value="NZ_AP023368.1"/>
</dbReference>
<evidence type="ECO:0000313" key="3">
    <source>
        <dbReference type="EMBL" id="BCK01559.1"/>
    </source>
</evidence>
<keyword evidence="4" id="KW-1185">Reference proteome</keyword>
<name>A0A7M3SAE1_9FIRM</name>
<dbReference type="InterPro" id="IPR002563">
    <property type="entry name" value="Flavin_Rdtase-like_dom"/>
</dbReference>
<dbReference type="KEGG" id="acht:bsdcttw_45990"/>
<evidence type="ECO:0000313" key="4">
    <source>
        <dbReference type="Proteomes" id="UP000515703"/>
    </source>
</evidence>
<evidence type="ECO:0000259" key="2">
    <source>
        <dbReference type="Pfam" id="PF01613"/>
    </source>
</evidence>
<dbReference type="Proteomes" id="UP000515703">
    <property type="component" value="Chromosome"/>
</dbReference>
<reference evidence="3 4" key="1">
    <citation type="submission" date="2020-08" db="EMBL/GenBank/DDBJ databases">
        <title>Draft genome sequencing of an Anaerocolumna strain isolated from anoxic soil subjected to BSD treatment.</title>
        <authorList>
            <person name="Uek A."/>
            <person name="Tonouchi A."/>
        </authorList>
    </citation>
    <scope>NUCLEOTIDE SEQUENCE [LARGE SCALE GENOMIC DNA]</scope>
    <source>
        <strain evidence="3 4">CTTW</strain>
    </source>
</reference>
<dbReference type="GO" id="GO:0016646">
    <property type="term" value="F:oxidoreductase activity, acting on the CH-NH group of donors, NAD or NADP as acceptor"/>
    <property type="evidence" value="ECO:0007669"/>
    <property type="project" value="UniProtKB-ARBA"/>
</dbReference>
<dbReference type="InterPro" id="IPR052174">
    <property type="entry name" value="Flavoredoxin"/>
</dbReference>
<dbReference type="PANTHER" id="PTHR43567">
    <property type="entry name" value="FLAVOREDOXIN-RELATED-RELATED"/>
    <property type="match status" value="1"/>
</dbReference>
<dbReference type="InterPro" id="IPR012349">
    <property type="entry name" value="Split_barrel_FMN-bd"/>
</dbReference>
<accession>A0A7M3SAE1</accession>
<dbReference type="GO" id="GO:0010181">
    <property type="term" value="F:FMN binding"/>
    <property type="evidence" value="ECO:0007669"/>
    <property type="project" value="InterPro"/>
</dbReference>
<reference evidence="3 4" key="2">
    <citation type="submission" date="2020-08" db="EMBL/GenBank/DDBJ databases">
        <authorList>
            <person name="Ueki A."/>
            <person name="Tonouchi A."/>
        </authorList>
    </citation>
    <scope>NUCLEOTIDE SEQUENCE [LARGE SCALE GENOMIC DNA]</scope>
    <source>
        <strain evidence="3 4">CTTW</strain>
    </source>
</reference>
<dbReference type="Gene3D" id="2.30.110.10">
    <property type="entry name" value="Electron Transport, Fmn-binding Protein, Chain A"/>
    <property type="match status" value="1"/>
</dbReference>
<organism evidence="3 4">
    <name type="scientific">Anaerocolumna chitinilytica</name>
    <dbReference type="NCBI Taxonomy" id="1727145"/>
    <lineage>
        <taxon>Bacteria</taxon>
        <taxon>Bacillati</taxon>
        <taxon>Bacillota</taxon>
        <taxon>Clostridia</taxon>
        <taxon>Lachnospirales</taxon>
        <taxon>Lachnospiraceae</taxon>
        <taxon>Anaerocolumna</taxon>
    </lineage>
</organism>
<dbReference type="Pfam" id="PF01613">
    <property type="entry name" value="Flavin_Reduct"/>
    <property type="match status" value="1"/>
</dbReference>
<dbReference type="AlphaFoldDB" id="A0A7M3SAE1"/>
<gene>
    <name evidence="3" type="ORF">bsdcttw_45990</name>
</gene>
<dbReference type="PANTHER" id="PTHR43567:SF5">
    <property type="entry name" value="HYPOTHETICAL CYTOSOLIC PROTEIN"/>
    <property type="match status" value="1"/>
</dbReference>
<sequence>MNTFQTMDSKDFKESPFQLIGNEWMLITAEKDGVVNTMTASWGGLGVMWNMDVVFTVIRKSRFTKELIDGADSFSLSFLNHKDYQKELSYLGTVSGRTEDKIKKANLNVNYQEGVPFIDEADKVLICKKLFVQKMDTDSFVLPDFGDKFYGNKDYHDLYIGGITSILTR</sequence>
<dbReference type="SUPFAM" id="SSF50475">
    <property type="entry name" value="FMN-binding split barrel"/>
    <property type="match status" value="1"/>
</dbReference>
<proteinExistence type="inferred from homology"/>
<dbReference type="EMBL" id="AP023368">
    <property type="protein sequence ID" value="BCK01559.1"/>
    <property type="molecule type" value="Genomic_DNA"/>
</dbReference>
<protein>
    <submittedName>
        <fullName evidence="3">Flavin reductase</fullName>
    </submittedName>
</protein>